<evidence type="ECO:0000313" key="1">
    <source>
        <dbReference type="EMBL" id="GFD51289.1"/>
    </source>
</evidence>
<accession>A0A699WW10</accession>
<organism evidence="1">
    <name type="scientific">Tanacetum cinerariifolium</name>
    <name type="common">Dalmatian daisy</name>
    <name type="synonym">Chrysanthemum cinerariifolium</name>
    <dbReference type="NCBI Taxonomy" id="118510"/>
    <lineage>
        <taxon>Eukaryota</taxon>
        <taxon>Viridiplantae</taxon>
        <taxon>Streptophyta</taxon>
        <taxon>Embryophyta</taxon>
        <taxon>Tracheophyta</taxon>
        <taxon>Spermatophyta</taxon>
        <taxon>Magnoliopsida</taxon>
        <taxon>eudicotyledons</taxon>
        <taxon>Gunneridae</taxon>
        <taxon>Pentapetalae</taxon>
        <taxon>asterids</taxon>
        <taxon>campanulids</taxon>
        <taxon>Asterales</taxon>
        <taxon>Asteraceae</taxon>
        <taxon>Asteroideae</taxon>
        <taxon>Anthemideae</taxon>
        <taxon>Anthemidinae</taxon>
        <taxon>Tanacetum</taxon>
    </lineage>
</organism>
<gene>
    <name evidence="1" type="ORF">Tci_923258</name>
</gene>
<protein>
    <submittedName>
        <fullName evidence="1">Uncharacterized protein</fullName>
    </submittedName>
</protein>
<dbReference type="EMBL" id="BKCJ011768197">
    <property type="protein sequence ID" value="GFD51289.1"/>
    <property type="molecule type" value="Genomic_DNA"/>
</dbReference>
<feature type="non-terminal residue" evidence="1">
    <location>
        <position position="1"/>
    </location>
</feature>
<comment type="caution">
    <text evidence="1">The sequence shown here is derived from an EMBL/GenBank/DDBJ whole genome shotgun (WGS) entry which is preliminary data.</text>
</comment>
<name>A0A699WW10_TANCI</name>
<reference evidence="1" key="1">
    <citation type="journal article" date="2019" name="Sci. Rep.">
        <title>Draft genome of Tanacetum cinerariifolium, the natural source of mosquito coil.</title>
        <authorList>
            <person name="Yamashiro T."/>
            <person name="Shiraishi A."/>
            <person name="Satake H."/>
            <person name="Nakayama K."/>
        </authorList>
    </citation>
    <scope>NUCLEOTIDE SEQUENCE</scope>
</reference>
<proteinExistence type="predicted"/>
<dbReference type="AlphaFoldDB" id="A0A699WW10"/>
<sequence length="82" mass="8713">VFAAGLDAGFCPPGSLDFHLDPSAGAGQHLVAQGRAREGQLHRARHQQRCQKRVRFHVCPQNGEPAVCRRAGGGGRGHVPVP</sequence>
<feature type="non-terminal residue" evidence="1">
    <location>
        <position position="82"/>
    </location>
</feature>